<dbReference type="Proteomes" id="UP000790787">
    <property type="component" value="Chromosome 21"/>
</dbReference>
<protein>
    <submittedName>
        <fullName evidence="2">Uncharacterized protein LOC142175328</fullName>
    </submittedName>
</protein>
<keyword evidence="1" id="KW-1185">Reference proteome</keyword>
<reference evidence="1" key="1">
    <citation type="journal article" date="2014" name="Nat. Commun.">
        <title>The tobacco genome sequence and its comparison with those of tomato and potato.</title>
        <authorList>
            <person name="Sierro N."/>
            <person name="Battey J.N."/>
            <person name="Ouadi S."/>
            <person name="Bakaher N."/>
            <person name="Bovet L."/>
            <person name="Willig A."/>
            <person name="Goepfert S."/>
            <person name="Peitsch M.C."/>
            <person name="Ivanov N.V."/>
        </authorList>
    </citation>
    <scope>NUCLEOTIDE SEQUENCE [LARGE SCALE GENOMIC DNA]</scope>
</reference>
<name>A0AC58TLA3_TOBAC</name>
<gene>
    <name evidence="2" type="primary">LOC142175328</name>
</gene>
<sequence length="325" mass="36460">MTNPEDHVTHYVTVVKDNDLTKEQVSSILLKQFGETLTGRALTWYSQLLAHSIETFEELADKFVTAHVGAKKAETRVKDIFPIKQYPGKGLRDFLARFNRVRMTLPNISEGMAVAAFQNGLSIDGSRITRKLLSRLMKYPPASWDEINNAYCVEQGHLKELHIDKGRNILARGRERLGPPKPHSPARTINMIIGGSDKASINGIKFTATHKLKRSITHKRYDGLQESIIFDESDADDLTFPHNNALVITLQILDADVKRIMVDDGSGACIIHPQVLTQMRLEDKILPRCIILIGFNNEVERTSGEITLPVLTVGVTVETAFYIMD</sequence>
<accession>A0AC58TLA3</accession>
<organism evidence="1 2">
    <name type="scientific">Nicotiana tabacum</name>
    <name type="common">Common tobacco</name>
    <dbReference type="NCBI Taxonomy" id="4097"/>
    <lineage>
        <taxon>Eukaryota</taxon>
        <taxon>Viridiplantae</taxon>
        <taxon>Streptophyta</taxon>
        <taxon>Embryophyta</taxon>
        <taxon>Tracheophyta</taxon>
        <taxon>Spermatophyta</taxon>
        <taxon>Magnoliopsida</taxon>
        <taxon>eudicotyledons</taxon>
        <taxon>Gunneridae</taxon>
        <taxon>Pentapetalae</taxon>
        <taxon>asterids</taxon>
        <taxon>lamiids</taxon>
        <taxon>Solanales</taxon>
        <taxon>Solanaceae</taxon>
        <taxon>Nicotianoideae</taxon>
        <taxon>Nicotianeae</taxon>
        <taxon>Nicotiana</taxon>
    </lineage>
</organism>
<evidence type="ECO:0000313" key="2">
    <source>
        <dbReference type="RefSeq" id="XP_075098012.1"/>
    </source>
</evidence>
<evidence type="ECO:0000313" key="1">
    <source>
        <dbReference type="Proteomes" id="UP000790787"/>
    </source>
</evidence>
<dbReference type="RefSeq" id="XP_075098012.1">
    <property type="nucleotide sequence ID" value="XM_075241911.1"/>
</dbReference>
<proteinExistence type="predicted"/>
<reference evidence="2" key="2">
    <citation type="submission" date="2025-08" db="UniProtKB">
        <authorList>
            <consortium name="RefSeq"/>
        </authorList>
    </citation>
    <scope>IDENTIFICATION</scope>
    <source>
        <tissue evidence="2">Leaf</tissue>
    </source>
</reference>